<accession>A0A6J5BXI0</accession>
<dbReference type="EMBL" id="CADIKB010000028">
    <property type="protein sequence ID" value="CAB3720306.1"/>
    <property type="molecule type" value="Genomic_DNA"/>
</dbReference>
<evidence type="ECO:0000313" key="1">
    <source>
        <dbReference type="EMBL" id="CAB3720306.1"/>
    </source>
</evidence>
<dbReference type="Proteomes" id="UP000494249">
    <property type="component" value="Unassembled WGS sequence"/>
</dbReference>
<organism evidence="1 2">
    <name type="scientific">Paraburkholderia phenoliruptrix</name>
    <dbReference type="NCBI Taxonomy" id="252970"/>
    <lineage>
        <taxon>Bacteria</taxon>
        <taxon>Pseudomonadati</taxon>
        <taxon>Pseudomonadota</taxon>
        <taxon>Betaproteobacteria</taxon>
        <taxon>Burkholderiales</taxon>
        <taxon>Burkholderiaceae</taxon>
        <taxon>Paraburkholderia</taxon>
    </lineage>
</organism>
<dbReference type="AlphaFoldDB" id="A0A6J5BXI0"/>
<name>A0A6J5BXI0_9BURK</name>
<evidence type="ECO:0000313" key="2">
    <source>
        <dbReference type="Proteomes" id="UP000494249"/>
    </source>
</evidence>
<dbReference type="RefSeq" id="WP_035482280.1">
    <property type="nucleotide sequence ID" value="NZ_CADFGL010000010.1"/>
</dbReference>
<proteinExistence type="predicted"/>
<gene>
    <name evidence="1" type="ORF">LMG22037_04709</name>
</gene>
<protein>
    <submittedName>
        <fullName evidence="1">Uncharacterized protein</fullName>
    </submittedName>
</protein>
<reference evidence="1 2" key="1">
    <citation type="submission" date="2020-04" db="EMBL/GenBank/DDBJ databases">
        <authorList>
            <person name="De Canck E."/>
        </authorList>
    </citation>
    <scope>NUCLEOTIDE SEQUENCE [LARGE SCALE GENOMIC DNA]</scope>
    <source>
        <strain evidence="1 2">LMG 22037</strain>
    </source>
</reference>
<sequence length="347" mass="35181">MPAAWIGAGAAVLGAVGSMSNSPSTSGGGPSYYIPTGLSDADTTWQNILTGERNNAGSVYNGDLLPYYQNSLNLGSNAWNTYGPAYQNAANTAGTTYSTIAGDMSTQALQNWGTQKDLLGAGQQVFNLGLDPQSALYGRTVQQLQDQTGATNSMYGLGSSAAGAGAANQVLSNFNIDWQNNQLSRALQGLQGYAGAANTAGSYGQLADSQAALIPQYQLASGQIPYSTAQGIAAVPGQLAGQYASGIEQGPLAAGSSIMSQIIPYMNYGQGAQAVPFQAQAQSAGALGSMITQGVNGIGNAVQNNGGFSNLFSNGTTGSFGGGDFSGAFSSSPYYQGGGNSYGFTLQ</sequence>